<dbReference type="GO" id="GO:0003676">
    <property type="term" value="F:nucleic acid binding"/>
    <property type="evidence" value="ECO:0007669"/>
    <property type="project" value="InterPro"/>
</dbReference>
<name>A0A6A3CCG4_HIBSY</name>
<accession>A0A6A3CCG4</accession>
<dbReference type="PANTHER" id="PTHR33116:SF86">
    <property type="entry name" value="REVERSE TRANSCRIPTASE DOMAIN-CONTAINING PROTEIN"/>
    <property type="match status" value="1"/>
</dbReference>
<keyword evidence="1" id="KW-0812">Transmembrane</keyword>
<dbReference type="GO" id="GO:0004523">
    <property type="term" value="F:RNA-DNA hybrid ribonuclease activity"/>
    <property type="evidence" value="ECO:0007669"/>
    <property type="project" value="InterPro"/>
</dbReference>
<dbReference type="SUPFAM" id="SSF53098">
    <property type="entry name" value="Ribonuclease H-like"/>
    <property type="match status" value="1"/>
</dbReference>
<dbReference type="InterPro" id="IPR002156">
    <property type="entry name" value="RNaseH_domain"/>
</dbReference>
<sequence length="483" mass="54570">MFLWDLGNHFTLLVMASLCRIFFTDDLILYSKADCDQAQLKAWILAEFGHFSGHRVSNQKMIIYFSLYTRLDLQGYQQVVTLGNYLGVPIIHGSVRHNHYDFILDRISLKLNGWVACTVSKVGRIILAKSFLASIPIYFMKTTKLPSSICLDIDKIIHQFFWGSTPTNLVKCDLLCQPINRGGLGLCLDLIVRPHCSPSKEPYPTRGIAFSQTSFGSPVIGDTSGFGMIIGFPHWDLCVIIQSSCIILFTVVIGISINSPSGVEDHWDAHLHESFVPSFHYQCCIHSPCDKRLPAYKRSPSQNHLDCHLFELLHDFFIGLDHVQPDVQNYFLAPVASNSRHQTMIMWNPPMHISSYLNVDVVINLSTSLRSIGGVLRMSVGVWLNGFHKFLGISSPLMAELWGIYFGLTTTWNYGIESLRIPSDSHQAIQLLLDPNIDYTMLPLVLAINLMYAVAGILSFSVFHERKIWLLMELPSLIYLVTI</sequence>
<keyword evidence="1" id="KW-0472">Membrane</keyword>
<dbReference type="CDD" id="cd06222">
    <property type="entry name" value="RNase_H_like"/>
    <property type="match status" value="1"/>
</dbReference>
<feature type="domain" description="RNase H type-1" evidence="2">
    <location>
        <begin position="358"/>
        <end position="433"/>
    </location>
</feature>
<dbReference type="AlphaFoldDB" id="A0A6A3CCG4"/>
<proteinExistence type="predicted"/>
<dbReference type="Pfam" id="PF13456">
    <property type="entry name" value="RVT_3"/>
    <property type="match status" value="1"/>
</dbReference>
<dbReference type="InterPro" id="IPR044730">
    <property type="entry name" value="RNase_H-like_dom_plant"/>
</dbReference>
<dbReference type="InterPro" id="IPR012337">
    <property type="entry name" value="RNaseH-like_sf"/>
</dbReference>
<keyword evidence="1" id="KW-1133">Transmembrane helix</keyword>
<protein>
    <recommendedName>
        <fullName evidence="2">RNase H type-1 domain-containing protein</fullName>
    </recommendedName>
</protein>
<dbReference type="EMBL" id="VEPZ02000325">
    <property type="protein sequence ID" value="KAE8726880.1"/>
    <property type="molecule type" value="Genomic_DNA"/>
</dbReference>
<organism evidence="3 4">
    <name type="scientific">Hibiscus syriacus</name>
    <name type="common">Rose of Sharon</name>
    <dbReference type="NCBI Taxonomy" id="106335"/>
    <lineage>
        <taxon>Eukaryota</taxon>
        <taxon>Viridiplantae</taxon>
        <taxon>Streptophyta</taxon>
        <taxon>Embryophyta</taxon>
        <taxon>Tracheophyta</taxon>
        <taxon>Spermatophyta</taxon>
        <taxon>Magnoliopsida</taxon>
        <taxon>eudicotyledons</taxon>
        <taxon>Gunneridae</taxon>
        <taxon>Pentapetalae</taxon>
        <taxon>rosids</taxon>
        <taxon>malvids</taxon>
        <taxon>Malvales</taxon>
        <taxon>Malvaceae</taxon>
        <taxon>Malvoideae</taxon>
        <taxon>Hibiscus</taxon>
    </lineage>
</organism>
<dbReference type="Proteomes" id="UP000436088">
    <property type="component" value="Unassembled WGS sequence"/>
</dbReference>
<dbReference type="PANTHER" id="PTHR33116">
    <property type="entry name" value="REVERSE TRANSCRIPTASE ZINC-BINDING DOMAIN-CONTAINING PROTEIN-RELATED-RELATED"/>
    <property type="match status" value="1"/>
</dbReference>
<evidence type="ECO:0000259" key="2">
    <source>
        <dbReference type="Pfam" id="PF13456"/>
    </source>
</evidence>
<feature type="transmembrane region" description="Helical" evidence="1">
    <location>
        <begin position="441"/>
        <end position="463"/>
    </location>
</feature>
<comment type="caution">
    <text evidence="3">The sequence shown here is derived from an EMBL/GenBank/DDBJ whole genome shotgun (WGS) entry which is preliminary data.</text>
</comment>
<gene>
    <name evidence="3" type="ORF">F3Y22_tig00005974pilonHSYRG00347</name>
</gene>
<evidence type="ECO:0000256" key="1">
    <source>
        <dbReference type="SAM" id="Phobius"/>
    </source>
</evidence>
<keyword evidence="4" id="KW-1185">Reference proteome</keyword>
<reference evidence="3" key="1">
    <citation type="submission" date="2019-09" db="EMBL/GenBank/DDBJ databases">
        <title>Draft genome information of white flower Hibiscus syriacus.</title>
        <authorList>
            <person name="Kim Y.-M."/>
        </authorList>
    </citation>
    <scope>NUCLEOTIDE SEQUENCE [LARGE SCALE GENOMIC DNA]</scope>
    <source>
        <strain evidence="3">YM2019G1</strain>
    </source>
</reference>
<evidence type="ECO:0000313" key="4">
    <source>
        <dbReference type="Proteomes" id="UP000436088"/>
    </source>
</evidence>
<evidence type="ECO:0000313" key="3">
    <source>
        <dbReference type="EMBL" id="KAE8726880.1"/>
    </source>
</evidence>